<organism evidence="3">
    <name type="scientific">candidate division WOR-3 bacterium</name>
    <dbReference type="NCBI Taxonomy" id="2052148"/>
    <lineage>
        <taxon>Bacteria</taxon>
        <taxon>Bacteria division WOR-3</taxon>
    </lineage>
</organism>
<sequence>MKRMLFYLFIWSNIFADTLSIIMVGDIMMGTTYPEKRLPPSDGKYIFKNVIDILKNADLTLGNLEGPLTESRSCSKKIEKGKVYAFRTPTRYAYYLKDAGFDFVNLNNNHIYDFGEEGLESTINILKSLDIQYGTCDEYGKFNIKNISICILSFSFGRCENSILNIERATKIVAEKKREYGIVIVSFHGGGEGIDYLHLKDTMEYYLGEKRGNLIKFSHAVIDSGADLVWGHGPHVPRAIEVYKNRLIAYSLGNFFTYGFNIEGVSGYAPILKVYMDFEGNFLGGEIISAIQRSDGVLELDTLNQSANLIKSLSFEDFPLTSPLITSDGKIIIRNSR</sequence>
<gene>
    <name evidence="3" type="ORF">ENU72_00430</name>
</gene>
<accession>A0A7V3ZSC2</accession>
<dbReference type="AlphaFoldDB" id="A0A7V3ZSC2"/>
<dbReference type="InterPro" id="IPR019079">
    <property type="entry name" value="Capsule_synth_CapA"/>
</dbReference>
<dbReference type="InterPro" id="IPR029052">
    <property type="entry name" value="Metallo-depent_PP-like"/>
</dbReference>
<dbReference type="PANTHER" id="PTHR33393">
    <property type="entry name" value="POLYGLUTAMINE SYNTHESIS ACCESSORY PROTEIN RV0574C-RELATED"/>
    <property type="match status" value="1"/>
</dbReference>
<dbReference type="Gene3D" id="3.60.21.10">
    <property type="match status" value="1"/>
</dbReference>
<feature type="domain" description="Capsule synthesis protein CapA" evidence="2">
    <location>
        <begin position="20"/>
        <end position="259"/>
    </location>
</feature>
<dbReference type="SUPFAM" id="SSF56300">
    <property type="entry name" value="Metallo-dependent phosphatases"/>
    <property type="match status" value="1"/>
</dbReference>
<dbReference type="EMBL" id="DTDP01000015">
    <property type="protein sequence ID" value="HGK53478.1"/>
    <property type="molecule type" value="Genomic_DNA"/>
</dbReference>
<dbReference type="SMART" id="SM00854">
    <property type="entry name" value="PGA_cap"/>
    <property type="match status" value="1"/>
</dbReference>
<evidence type="ECO:0000259" key="2">
    <source>
        <dbReference type="SMART" id="SM00854"/>
    </source>
</evidence>
<evidence type="ECO:0000313" key="3">
    <source>
        <dbReference type="EMBL" id="HGK53478.1"/>
    </source>
</evidence>
<protein>
    <submittedName>
        <fullName evidence="3">CapA family protein</fullName>
    </submittedName>
</protein>
<comment type="caution">
    <text evidence="3">The sequence shown here is derived from an EMBL/GenBank/DDBJ whole genome shotgun (WGS) entry which is preliminary data.</text>
</comment>
<name>A0A7V3ZSC2_UNCW3</name>
<dbReference type="InterPro" id="IPR052169">
    <property type="entry name" value="CW_Biosynth-Accessory"/>
</dbReference>
<reference evidence="3" key="1">
    <citation type="journal article" date="2020" name="mSystems">
        <title>Genome- and Community-Level Interaction Insights into Carbon Utilization and Element Cycling Functions of Hydrothermarchaeota in Hydrothermal Sediment.</title>
        <authorList>
            <person name="Zhou Z."/>
            <person name="Liu Y."/>
            <person name="Xu W."/>
            <person name="Pan J."/>
            <person name="Luo Z.H."/>
            <person name="Li M."/>
        </authorList>
    </citation>
    <scope>NUCLEOTIDE SEQUENCE [LARGE SCALE GENOMIC DNA]</scope>
    <source>
        <strain evidence="3">SpSt-695</strain>
    </source>
</reference>
<dbReference type="PANTHER" id="PTHR33393:SF11">
    <property type="entry name" value="POLYGLUTAMINE SYNTHESIS ACCESSORY PROTEIN RV0574C-RELATED"/>
    <property type="match status" value="1"/>
</dbReference>
<evidence type="ECO:0000256" key="1">
    <source>
        <dbReference type="ARBA" id="ARBA00005662"/>
    </source>
</evidence>
<dbReference type="Pfam" id="PF09587">
    <property type="entry name" value="PGA_cap"/>
    <property type="match status" value="1"/>
</dbReference>
<proteinExistence type="inferred from homology"/>
<dbReference type="CDD" id="cd07381">
    <property type="entry name" value="MPP_CapA"/>
    <property type="match status" value="1"/>
</dbReference>
<comment type="similarity">
    <text evidence="1">Belongs to the CapA family.</text>
</comment>